<sequence>MSTLLTNPKSSTGDVSDLGLIMVSATKAKSTRAIQQIKSLYRRALNECAQMYIAVIQADVPSAMQALDGGQPKFAEDGMADTAVEAQACERSFIEHGQKSPLTKMNKDIENVANVARAIIRMLL</sequence>
<name>A0ACB8YRF6_9ASTR</name>
<dbReference type="Proteomes" id="UP001056120">
    <property type="component" value="Linkage Group LG27"/>
</dbReference>
<protein>
    <submittedName>
        <fullName evidence="1">Uncharacterized protein</fullName>
    </submittedName>
</protein>
<evidence type="ECO:0000313" key="1">
    <source>
        <dbReference type="EMBL" id="KAI3687645.1"/>
    </source>
</evidence>
<comment type="caution">
    <text evidence="1">The sequence shown here is derived from an EMBL/GenBank/DDBJ whole genome shotgun (WGS) entry which is preliminary data.</text>
</comment>
<keyword evidence="2" id="KW-1185">Reference proteome</keyword>
<organism evidence="1 2">
    <name type="scientific">Smallanthus sonchifolius</name>
    <dbReference type="NCBI Taxonomy" id="185202"/>
    <lineage>
        <taxon>Eukaryota</taxon>
        <taxon>Viridiplantae</taxon>
        <taxon>Streptophyta</taxon>
        <taxon>Embryophyta</taxon>
        <taxon>Tracheophyta</taxon>
        <taxon>Spermatophyta</taxon>
        <taxon>Magnoliopsida</taxon>
        <taxon>eudicotyledons</taxon>
        <taxon>Gunneridae</taxon>
        <taxon>Pentapetalae</taxon>
        <taxon>asterids</taxon>
        <taxon>campanulids</taxon>
        <taxon>Asterales</taxon>
        <taxon>Asteraceae</taxon>
        <taxon>Asteroideae</taxon>
        <taxon>Heliantheae alliance</taxon>
        <taxon>Millerieae</taxon>
        <taxon>Smallanthus</taxon>
    </lineage>
</organism>
<reference evidence="1 2" key="2">
    <citation type="journal article" date="2022" name="Mol. Ecol. Resour.">
        <title>The genomes of chicory, endive, great burdock and yacon provide insights into Asteraceae paleo-polyploidization history and plant inulin production.</title>
        <authorList>
            <person name="Fan W."/>
            <person name="Wang S."/>
            <person name="Wang H."/>
            <person name="Wang A."/>
            <person name="Jiang F."/>
            <person name="Liu H."/>
            <person name="Zhao H."/>
            <person name="Xu D."/>
            <person name="Zhang Y."/>
        </authorList>
    </citation>
    <scope>NUCLEOTIDE SEQUENCE [LARGE SCALE GENOMIC DNA]</scope>
    <source>
        <strain evidence="2">cv. Yunnan</strain>
        <tissue evidence="1">Leaves</tissue>
    </source>
</reference>
<reference evidence="2" key="1">
    <citation type="journal article" date="2022" name="Mol. Ecol. Resour.">
        <title>The genomes of chicory, endive, great burdock and yacon provide insights into Asteraceae palaeo-polyploidization history and plant inulin production.</title>
        <authorList>
            <person name="Fan W."/>
            <person name="Wang S."/>
            <person name="Wang H."/>
            <person name="Wang A."/>
            <person name="Jiang F."/>
            <person name="Liu H."/>
            <person name="Zhao H."/>
            <person name="Xu D."/>
            <person name="Zhang Y."/>
        </authorList>
    </citation>
    <scope>NUCLEOTIDE SEQUENCE [LARGE SCALE GENOMIC DNA]</scope>
    <source>
        <strain evidence="2">cv. Yunnan</strain>
    </source>
</reference>
<evidence type="ECO:0000313" key="2">
    <source>
        <dbReference type="Proteomes" id="UP001056120"/>
    </source>
</evidence>
<dbReference type="EMBL" id="CM042044">
    <property type="protein sequence ID" value="KAI3687645.1"/>
    <property type="molecule type" value="Genomic_DNA"/>
</dbReference>
<gene>
    <name evidence="1" type="ORF">L1987_81345</name>
</gene>
<proteinExistence type="predicted"/>
<accession>A0ACB8YRF6</accession>